<dbReference type="PANTHER" id="PTHR32309">
    <property type="entry name" value="TYROSINE-PROTEIN KINASE"/>
    <property type="match status" value="1"/>
</dbReference>
<evidence type="ECO:0000259" key="1">
    <source>
        <dbReference type="Pfam" id="PF01656"/>
    </source>
</evidence>
<reference evidence="2 3" key="1">
    <citation type="submission" date="2021-04" db="EMBL/GenBank/DDBJ databases">
        <title>The genome sequence of type strain Ideonella paludis KCTC 32238.</title>
        <authorList>
            <person name="Liu Y."/>
        </authorList>
    </citation>
    <scope>NUCLEOTIDE SEQUENCE [LARGE SCALE GENOMIC DNA]</scope>
    <source>
        <strain evidence="2 3">KCTC 32238</strain>
    </source>
</reference>
<dbReference type="InterPro" id="IPR002586">
    <property type="entry name" value="CobQ/CobB/MinD/ParA_Nub-bd_dom"/>
</dbReference>
<comment type="caution">
    <text evidence="2">The sequence shown here is derived from an EMBL/GenBank/DDBJ whole genome shotgun (WGS) entry which is preliminary data.</text>
</comment>
<evidence type="ECO:0000313" key="2">
    <source>
        <dbReference type="EMBL" id="MBQ0937186.1"/>
    </source>
</evidence>
<dbReference type="InterPro" id="IPR050445">
    <property type="entry name" value="Bact_polysacc_biosynth/exp"/>
</dbReference>
<proteinExistence type="predicted"/>
<dbReference type="Gene3D" id="3.40.50.300">
    <property type="entry name" value="P-loop containing nucleotide triphosphate hydrolases"/>
    <property type="match status" value="1"/>
</dbReference>
<feature type="domain" description="CobQ/CobB/MinD/ParA nucleotide binding" evidence="1">
    <location>
        <begin position="40"/>
        <end position="205"/>
    </location>
</feature>
<sequence length="213" mass="22313">MLSKLFGGSSLPSIDLLAIDRMALHLRHDNDGAVEGRVFIVTSARPGEGKSLIARLLAQAAARHQEGDVLLMDAGITANAAEAASAGLAELLAGAPLDGLVTQSGSPSLWQLWRGHGYHASQLFRGARLRSALDKVRARFPLTIIDAPELSACGALLALVDQAIVVVDTRVTTGEAVKQALDTALGVAGVGQERIAGVVLNRQSQRQIRWSGG</sequence>
<dbReference type="Pfam" id="PF01656">
    <property type="entry name" value="CbiA"/>
    <property type="match status" value="1"/>
</dbReference>
<dbReference type="Proteomes" id="UP000672097">
    <property type="component" value="Unassembled WGS sequence"/>
</dbReference>
<gene>
    <name evidence="2" type="ORF">KAK11_17805</name>
</gene>
<accession>A0ABS5E1A4</accession>
<dbReference type="SUPFAM" id="SSF52540">
    <property type="entry name" value="P-loop containing nucleoside triphosphate hydrolases"/>
    <property type="match status" value="1"/>
</dbReference>
<organism evidence="2 3">
    <name type="scientific">Ideonella paludis</name>
    <dbReference type="NCBI Taxonomy" id="1233411"/>
    <lineage>
        <taxon>Bacteria</taxon>
        <taxon>Pseudomonadati</taxon>
        <taxon>Pseudomonadota</taxon>
        <taxon>Betaproteobacteria</taxon>
        <taxon>Burkholderiales</taxon>
        <taxon>Sphaerotilaceae</taxon>
        <taxon>Ideonella</taxon>
    </lineage>
</organism>
<keyword evidence="3" id="KW-1185">Reference proteome</keyword>
<protein>
    <recommendedName>
        <fullName evidence="1">CobQ/CobB/MinD/ParA nucleotide binding domain-containing protein</fullName>
    </recommendedName>
</protein>
<dbReference type="EMBL" id="JAGQDG010000007">
    <property type="protein sequence ID" value="MBQ0937186.1"/>
    <property type="molecule type" value="Genomic_DNA"/>
</dbReference>
<evidence type="ECO:0000313" key="3">
    <source>
        <dbReference type="Proteomes" id="UP000672097"/>
    </source>
</evidence>
<dbReference type="PANTHER" id="PTHR32309:SF31">
    <property type="entry name" value="CAPSULAR EXOPOLYSACCHARIDE FAMILY"/>
    <property type="match status" value="1"/>
</dbReference>
<name>A0ABS5E1A4_9BURK</name>
<dbReference type="InterPro" id="IPR027417">
    <property type="entry name" value="P-loop_NTPase"/>
</dbReference>
<dbReference type="RefSeq" id="WP_210810652.1">
    <property type="nucleotide sequence ID" value="NZ_JAGQDG010000007.1"/>
</dbReference>